<dbReference type="EMBL" id="KN556575">
    <property type="protein sequence ID" value="KHJ88030.1"/>
    <property type="molecule type" value="Genomic_DNA"/>
</dbReference>
<dbReference type="InterPro" id="IPR027267">
    <property type="entry name" value="AH/BAR_dom_sf"/>
</dbReference>
<keyword evidence="14" id="KW-1185">Reference proteome</keyword>
<dbReference type="GO" id="GO:0005794">
    <property type="term" value="C:Golgi apparatus"/>
    <property type="evidence" value="ECO:0007669"/>
    <property type="project" value="UniProtKB-SubCell"/>
</dbReference>
<keyword evidence="11" id="KW-0175">Coiled coil</keyword>
<keyword evidence="10" id="KW-0472">Membrane</keyword>
<dbReference type="GO" id="GO:0010008">
    <property type="term" value="C:endosome membrane"/>
    <property type="evidence" value="ECO:0007669"/>
    <property type="project" value="TreeGrafter"/>
</dbReference>
<dbReference type="GO" id="GO:0005829">
    <property type="term" value="C:cytosol"/>
    <property type="evidence" value="ECO:0007669"/>
    <property type="project" value="GOC"/>
</dbReference>
<evidence type="ECO:0000313" key="13">
    <source>
        <dbReference type="EMBL" id="KHJ88030.1"/>
    </source>
</evidence>
<evidence type="ECO:0000256" key="6">
    <source>
        <dbReference type="ARBA" id="ARBA00022490"/>
    </source>
</evidence>
<keyword evidence="5" id="KW-0813">Transport</keyword>
<dbReference type="GO" id="GO:0034498">
    <property type="term" value="P:early endosome to Golgi transport"/>
    <property type="evidence" value="ECO:0007669"/>
    <property type="project" value="TreeGrafter"/>
</dbReference>
<dbReference type="OrthoDB" id="271164at2759"/>
<dbReference type="PANTHER" id="PTHR10555:SF170">
    <property type="entry name" value="FI18122P1"/>
    <property type="match status" value="1"/>
</dbReference>
<keyword evidence="9" id="KW-0333">Golgi apparatus</keyword>
<feature type="domain" description="Sorting nexin/Vps5-like C-terminal" evidence="12">
    <location>
        <begin position="2"/>
        <end position="170"/>
    </location>
</feature>
<comment type="subcellular location">
    <subcellularLocation>
        <location evidence="2">Cytoplasm</location>
    </subcellularLocation>
    <subcellularLocation>
        <location evidence="3">Golgi apparatus</location>
    </subcellularLocation>
    <subcellularLocation>
        <location evidence="1">Membrane</location>
        <topology evidence="1">Peripheral membrane protein</topology>
        <orientation evidence="1">Cytoplasmic side</orientation>
    </subcellularLocation>
</comment>
<dbReference type="GO" id="GO:0035091">
    <property type="term" value="F:phosphatidylinositol binding"/>
    <property type="evidence" value="ECO:0007669"/>
    <property type="project" value="TreeGrafter"/>
</dbReference>
<evidence type="ECO:0000256" key="4">
    <source>
        <dbReference type="ARBA" id="ARBA00010883"/>
    </source>
</evidence>
<dbReference type="InterPro" id="IPR015404">
    <property type="entry name" value="Vps5_C"/>
</dbReference>
<evidence type="ECO:0000313" key="14">
    <source>
        <dbReference type="Proteomes" id="UP000053660"/>
    </source>
</evidence>
<dbReference type="Pfam" id="PF09325">
    <property type="entry name" value="Vps5"/>
    <property type="match status" value="1"/>
</dbReference>
<dbReference type="PANTHER" id="PTHR10555">
    <property type="entry name" value="SORTING NEXIN"/>
    <property type="match status" value="1"/>
</dbReference>
<evidence type="ECO:0000259" key="12">
    <source>
        <dbReference type="Pfam" id="PF09325"/>
    </source>
</evidence>
<dbReference type="GO" id="GO:0015031">
    <property type="term" value="P:protein transport"/>
    <property type="evidence" value="ECO:0007669"/>
    <property type="project" value="UniProtKB-KW"/>
</dbReference>
<keyword evidence="8" id="KW-0653">Protein transport</keyword>
<evidence type="ECO:0000256" key="8">
    <source>
        <dbReference type="ARBA" id="ARBA00022927"/>
    </source>
</evidence>
<comment type="similarity">
    <text evidence="4">Belongs to the sorting nexin family.</text>
</comment>
<dbReference type="FunFam" id="1.20.1270.60:FF:000022">
    <property type="entry name" value="Sorting nexin 3 protein"/>
    <property type="match status" value="1"/>
</dbReference>
<feature type="coiled-coil region" evidence="11">
    <location>
        <begin position="74"/>
        <end position="127"/>
    </location>
</feature>
<gene>
    <name evidence="13" type="ORF">OESDEN_12180</name>
</gene>
<sequence>MSKGLSMLASCEESTALARALSHLTETEENAAAIWAKQAEIDSIRFTESLSEYVGLVGSLKELFAERVRVWQNWQSAQQNLARKREQKARLELSGKNDRASALRDEMDEAVRRMDQLEAEFGELSKLIREEIGRFEVQRRHDMRQMFIEYLQSLVQTHTEMLEVWEKFEPETRSIFA</sequence>
<dbReference type="GO" id="GO:0098796">
    <property type="term" value="C:membrane protein complex"/>
    <property type="evidence" value="ECO:0007669"/>
    <property type="project" value="UniProtKB-ARBA"/>
</dbReference>
<evidence type="ECO:0000256" key="11">
    <source>
        <dbReference type="SAM" id="Coils"/>
    </source>
</evidence>
<reference evidence="13 14" key="1">
    <citation type="submission" date="2014-03" db="EMBL/GenBank/DDBJ databases">
        <title>Draft genome of the hookworm Oesophagostomum dentatum.</title>
        <authorList>
            <person name="Mitreva M."/>
        </authorList>
    </citation>
    <scope>NUCLEOTIDE SEQUENCE [LARGE SCALE GENOMIC DNA]</scope>
    <source>
        <strain evidence="13 14">OD-Hann</strain>
    </source>
</reference>
<dbReference type="AlphaFoldDB" id="A0A0B1SXW7"/>
<evidence type="ECO:0000256" key="3">
    <source>
        <dbReference type="ARBA" id="ARBA00004555"/>
    </source>
</evidence>
<name>A0A0B1SXW7_OESDE</name>
<organism evidence="13 14">
    <name type="scientific">Oesophagostomum dentatum</name>
    <name type="common">Nodular worm</name>
    <dbReference type="NCBI Taxonomy" id="61180"/>
    <lineage>
        <taxon>Eukaryota</taxon>
        <taxon>Metazoa</taxon>
        <taxon>Ecdysozoa</taxon>
        <taxon>Nematoda</taxon>
        <taxon>Chromadorea</taxon>
        <taxon>Rhabditida</taxon>
        <taxon>Rhabditina</taxon>
        <taxon>Rhabditomorpha</taxon>
        <taxon>Strongyloidea</taxon>
        <taxon>Strongylidae</taxon>
        <taxon>Oesophagostomum</taxon>
    </lineage>
</organism>
<evidence type="ECO:0000256" key="2">
    <source>
        <dbReference type="ARBA" id="ARBA00004496"/>
    </source>
</evidence>
<evidence type="ECO:0000256" key="9">
    <source>
        <dbReference type="ARBA" id="ARBA00023034"/>
    </source>
</evidence>
<proteinExistence type="inferred from homology"/>
<dbReference type="Gene3D" id="1.20.1270.60">
    <property type="entry name" value="Arfaptin homology (AH) domain/BAR domain"/>
    <property type="match status" value="1"/>
</dbReference>
<protein>
    <submittedName>
        <fullName evidence="13">Vps53-like protein</fullName>
    </submittedName>
</protein>
<evidence type="ECO:0000256" key="5">
    <source>
        <dbReference type="ARBA" id="ARBA00022448"/>
    </source>
</evidence>
<keyword evidence="6" id="KW-0963">Cytoplasm</keyword>
<evidence type="ECO:0000256" key="7">
    <source>
        <dbReference type="ARBA" id="ARBA00022553"/>
    </source>
</evidence>
<dbReference type="Proteomes" id="UP000053660">
    <property type="component" value="Unassembled WGS sequence"/>
</dbReference>
<dbReference type="SUPFAM" id="SSF103657">
    <property type="entry name" value="BAR/IMD domain-like"/>
    <property type="match status" value="1"/>
</dbReference>
<accession>A0A0B1SXW7</accession>
<evidence type="ECO:0000256" key="1">
    <source>
        <dbReference type="ARBA" id="ARBA00004287"/>
    </source>
</evidence>
<evidence type="ECO:0000256" key="10">
    <source>
        <dbReference type="ARBA" id="ARBA00023136"/>
    </source>
</evidence>
<keyword evidence="7" id="KW-0597">Phosphoprotein</keyword>